<reference evidence="16 17" key="1">
    <citation type="journal article" date="2015" name="Genome Announc.">
        <title>Complete Genome Sequence and Annotation of Corynebacterium singulare DSM 44357, Isolated from a Human Semen Specimen.</title>
        <authorList>
            <person name="Merten M."/>
            <person name="Brinkrolf K."/>
            <person name="Albersmeier A."/>
            <person name="Kutter Y."/>
            <person name="Ruckert C."/>
            <person name="Tauch A."/>
        </authorList>
    </citation>
    <scope>NUCLEOTIDE SEQUENCE [LARGE SCALE GENOMIC DNA]</scope>
    <source>
        <strain evidence="16">IBS B52218</strain>
    </source>
</reference>
<evidence type="ECO:0000256" key="4">
    <source>
        <dbReference type="ARBA" id="ARBA00022516"/>
    </source>
</evidence>
<dbReference type="KEGG" id="csx:CSING_08230"/>
<comment type="pathway">
    <text evidence="2">Lipid metabolism; phospholipid metabolism.</text>
</comment>
<dbReference type="PANTHER" id="PTHR14269">
    <property type="entry name" value="CDP-DIACYLGLYCEROL--GLYCEROL-3-PHOSPHATE 3-PHOSPHATIDYLTRANSFERASE-RELATED"/>
    <property type="match status" value="1"/>
</dbReference>
<evidence type="ECO:0000256" key="10">
    <source>
        <dbReference type="ARBA" id="ARBA00023209"/>
    </source>
</evidence>
<evidence type="ECO:0000256" key="2">
    <source>
        <dbReference type="ARBA" id="ARBA00005074"/>
    </source>
</evidence>
<organism evidence="16 17">
    <name type="scientific">Corynebacterium singulare</name>
    <dbReference type="NCBI Taxonomy" id="161899"/>
    <lineage>
        <taxon>Bacteria</taxon>
        <taxon>Bacillati</taxon>
        <taxon>Actinomycetota</taxon>
        <taxon>Actinomycetes</taxon>
        <taxon>Mycobacteriales</taxon>
        <taxon>Corynebacteriaceae</taxon>
        <taxon>Corynebacterium</taxon>
    </lineage>
</organism>
<dbReference type="AlphaFoldDB" id="A0A0B6F418"/>
<keyword evidence="8" id="KW-0443">Lipid metabolism</keyword>
<dbReference type="GO" id="GO:0008444">
    <property type="term" value="F:CDP-diacylglycerol-glycerol-3-phosphate 3-phosphatidyltransferase activity"/>
    <property type="evidence" value="ECO:0007669"/>
    <property type="project" value="UniProtKB-UniRule"/>
</dbReference>
<dbReference type="HOGENOM" id="CLU_051314_2_0_11"/>
<evidence type="ECO:0000256" key="11">
    <source>
        <dbReference type="ARBA" id="ARBA00023264"/>
    </source>
</evidence>
<evidence type="ECO:0000256" key="8">
    <source>
        <dbReference type="ARBA" id="ARBA00023098"/>
    </source>
</evidence>
<dbReference type="EMBL" id="CP010827">
    <property type="protein sequence ID" value="AJI79165.1"/>
    <property type="molecule type" value="Genomic_DNA"/>
</dbReference>
<evidence type="ECO:0000256" key="14">
    <source>
        <dbReference type="SAM" id="MobiDB-lite"/>
    </source>
</evidence>
<feature type="transmembrane region" description="Helical" evidence="15">
    <location>
        <begin position="50"/>
        <end position="77"/>
    </location>
</feature>
<keyword evidence="7 15" id="KW-1133">Transmembrane helix</keyword>
<dbReference type="InterPro" id="IPR004570">
    <property type="entry name" value="Phosphatidylglycerol_P_synth"/>
</dbReference>
<accession>A0A0B6F418</accession>
<dbReference type="UniPathway" id="UPA00085"/>
<keyword evidence="9 15" id="KW-0472">Membrane</keyword>
<name>A0A0B6F418_9CORY</name>
<keyword evidence="6 15" id="KW-0812">Transmembrane</keyword>
<dbReference type="Pfam" id="PF01066">
    <property type="entry name" value="CDP-OH_P_transf"/>
    <property type="match status" value="1"/>
</dbReference>
<evidence type="ECO:0000313" key="17">
    <source>
        <dbReference type="Proteomes" id="UP000031890"/>
    </source>
</evidence>
<dbReference type="Proteomes" id="UP000031890">
    <property type="component" value="Chromosome"/>
</dbReference>
<feature type="region of interest" description="Disordered" evidence="14">
    <location>
        <begin position="1"/>
        <end position="31"/>
    </location>
</feature>
<dbReference type="EC" id="2.7.8.5" evidence="12"/>
<gene>
    <name evidence="16" type="primary">pgsA2</name>
    <name evidence="16" type="ORF">CSING_08230</name>
</gene>
<proteinExistence type="inferred from homology"/>
<feature type="transmembrane region" description="Helical" evidence="15">
    <location>
        <begin position="183"/>
        <end position="202"/>
    </location>
</feature>
<keyword evidence="11" id="KW-1208">Phospholipid metabolism</keyword>
<dbReference type="PROSITE" id="PS00379">
    <property type="entry name" value="CDP_ALCOHOL_P_TRANSF"/>
    <property type="match status" value="1"/>
</dbReference>
<dbReference type="InterPro" id="IPR050324">
    <property type="entry name" value="CDP-alcohol_PTase-I"/>
</dbReference>
<dbReference type="NCBIfam" id="TIGR00560">
    <property type="entry name" value="pgsA"/>
    <property type="match status" value="1"/>
</dbReference>
<keyword evidence="5 13" id="KW-0808">Transferase</keyword>
<dbReference type="GO" id="GO:0046474">
    <property type="term" value="P:glycerophospholipid biosynthetic process"/>
    <property type="evidence" value="ECO:0007669"/>
    <property type="project" value="TreeGrafter"/>
</dbReference>
<evidence type="ECO:0000256" key="5">
    <source>
        <dbReference type="ARBA" id="ARBA00022679"/>
    </source>
</evidence>
<dbReference type="STRING" id="161899.CSING_08230"/>
<protein>
    <recommendedName>
        <fullName evidence="12">CDP-diacylglycerol--glycerol-3-phosphate 3-phosphatidyltransferase</fullName>
        <ecNumber evidence="12">2.7.8.5</ecNumber>
    </recommendedName>
</protein>
<evidence type="ECO:0000313" key="16">
    <source>
        <dbReference type="EMBL" id="AJI79165.1"/>
    </source>
</evidence>
<dbReference type="InterPro" id="IPR048254">
    <property type="entry name" value="CDP_ALCOHOL_P_TRANSF_CS"/>
</dbReference>
<keyword evidence="10" id="KW-0594">Phospholipid biosynthesis</keyword>
<dbReference type="GO" id="GO:0016020">
    <property type="term" value="C:membrane"/>
    <property type="evidence" value="ECO:0007669"/>
    <property type="project" value="UniProtKB-SubCell"/>
</dbReference>
<comment type="similarity">
    <text evidence="3 13">Belongs to the CDP-alcohol phosphatidyltransferase class-I family.</text>
</comment>
<feature type="transmembrane region" description="Helical" evidence="15">
    <location>
        <begin position="106"/>
        <end position="131"/>
    </location>
</feature>
<evidence type="ECO:0000256" key="3">
    <source>
        <dbReference type="ARBA" id="ARBA00010441"/>
    </source>
</evidence>
<keyword evidence="4" id="KW-0444">Lipid biosynthesis</keyword>
<dbReference type="InterPro" id="IPR043130">
    <property type="entry name" value="CDP-OH_PTrfase_TM_dom"/>
</dbReference>
<evidence type="ECO:0000256" key="13">
    <source>
        <dbReference type="RuleBase" id="RU003750"/>
    </source>
</evidence>
<dbReference type="Gene3D" id="1.20.120.1760">
    <property type="match status" value="1"/>
</dbReference>
<evidence type="ECO:0000256" key="1">
    <source>
        <dbReference type="ARBA" id="ARBA00004141"/>
    </source>
</evidence>
<evidence type="ECO:0000256" key="9">
    <source>
        <dbReference type="ARBA" id="ARBA00023136"/>
    </source>
</evidence>
<comment type="subcellular location">
    <subcellularLocation>
        <location evidence="1">Membrane</location>
        <topology evidence="1">Multi-pass membrane protein</topology>
    </subcellularLocation>
</comment>
<evidence type="ECO:0000256" key="12">
    <source>
        <dbReference type="NCBIfam" id="TIGR00560"/>
    </source>
</evidence>
<sequence length="209" mass="23023">MTSRPFVTGVHGKMSRVNKSQDARNQSHATDVNPEVSNWNLPNILTSLRILFIPLFAWLVLTGHGWWAFGCFVLLMITDKLDGDIARSRGLITDFGKIADPIADKALMTAAFVCLNITGALPVWVTVLILVREFGITIWRFFLLRQGKVVPASQGGKLKTALQTVAVALYLCPLPGWMDVPSFIVMLAAVIVTVVTGVQYLVDGRKENQ</sequence>
<evidence type="ECO:0000256" key="6">
    <source>
        <dbReference type="ARBA" id="ARBA00022692"/>
    </source>
</evidence>
<evidence type="ECO:0000256" key="7">
    <source>
        <dbReference type="ARBA" id="ARBA00022989"/>
    </source>
</evidence>
<dbReference type="InterPro" id="IPR000462">
    <property type="entry name" value="CDP-OH_P_trans"/>
</dbReference>
<dbReference type="PANTHER" id="PTHR14269:SF52">
    <property type="entry name" value="PHOSPHATIDYLGLYCEROPHOSPHATE SYNTHASE-RELATED"/>
    <property type="match status" value="1"/>
</dbReference>
<evidence type="ECO:0000256" key="15">
    <source>
        <dbReference type="SAM" id="Phobius"/>
    </source>
</evidence>
<feature type="compositionally biased region" description="Polar residues" evidence="14">
    <location>
        <begin position="17"/>
        <end position="31"/>
    </location>
</feature>